<dbReference type="InterPro" id="IPR025986">
    <property type="entry name" value="RPAP3-like_C"/>
</dbReference>
<proteinExistence type="predicted"/>
<dbReference type="InterPro" id="IPR006880">
    <property type="entry name" value="INO80B_C"/>
</dbReference>
<dbReference type="InterPro" id="IPR011990">
    <property type="entry name" value="TPR-like_helical_dom_sf"/>
</dbReference>
<feature type="compositionally biased region" description="Polar residues" evidence="3">
    <location>
        <begin position="89"/>
        <end position="113"/>
    </location>
</feature>
<dbReference type="SMART" id="SM01406">
    <property type="entry name" value="PAPA-1"/>
    <property type="match status" value="1"/>
</dbReference>
<dbReference type="Proteomes" id="UP000327013">
    <property type="component" value="Chromosome 2"/>
</dbReference>
<dbReference type="CDD" id="cd22265">
    <property type="entry name" value="UDM1_RNF168"/>
    <property type="match status" value="1"/>
</dbReference>
<feature type="compositionally biased region" description="Polar residues" evidence="3">
    <location>
        <begin position="247"/>
        <end position="257"/>
    </location>
</feature>
<gene>
    <name evidence="6" type="ORF">FH972_006706</name>
</gene>
<feature type="repeat" description="TPR" evidence="1">
    <location>
        <begin position="804"/>
        <end position="837"/>
    </location>
</feature>
<feature type="compositionally biased region" description="Acidic residues" evidence="3">
    <location>
        <begin position="418"/>
        <end position="429"/>
    </location>
</feature>
<keyword evidence="4" id="KW-1133">Transmembrane helix</keyword>
<dbReference type="AlphaFoldDB" id="A0A5N6QU61"/>
<dbReference type="Pfam" id="PF04438">
    <property type="entry name" value="zf-HIT"/>
    <property type="match status" value="1"/>
</dbReference>
<dbReference type="Pfam" id="PF13181">
    <property type="entry name" value="TPR_8"/>
    <property type="match status" value="1"/>
</dbReference>
<dbReference type="SUPFAM" id="SSF48452">
    <property type="entry name" value="TPR-like"/>
    <property type="match status" value="1"/>
</dbReference>
<evidence type="ECO:0000259" key="5">
    <source>
        <dbReference type="SMART" id="SM01406"/>
    </source>
</evidence>
<dbReference type="Gene3D" id="1.25.40.10">
    <property type="entry name" value="Tetratricopeptide repeat domain"/>
    <property type="match status" value="1"/>
</dbReference>
<dbReference type="CDD" id="cd23021">
    <property type="entry name" value="zf-HIT_IN80B"/>
    <property type="match status" value="1"/>
</dbReference>
<feature type="compositionally biased region" description="Basic and acidic residues" evidence="3">
    <location>
        <begin position="931"/>
        <end position="942"/>
    </location>
</feature>
<name>A0A5N6QU61_9ROSI</name>
<feature type="region of interest" description="Disordered" evidence="3">
    <location>
        <begin position="370"/>
        <end position="444"/>
    </location>
</feature>
<feature type="region of interest" description="Disordered" evidence="3">
    <location>
        <begin position="240"/>
        <end position="287"/>
    </location>
</feature>
<feature type="compositionally biased region" description="Polar residues" evidence="3">
    <location>
        <begin position="167"/>
        <end position="180"/>
    </location>
</feature>
<feature type="repeat" description="TPR" evidence="1">
    <location>
        <begin position="737"/>
        <end position="770"/>
    </location>
</feature>
<dbReference type="GO" id="GO:0031011">
    <property type="term" value="C:Ino80 complex"/>
    <property type="evidence" value="ECO:0007669"/>
    <property type="project" value="InterPro"/>
</dbReference>
<dbReference type="EMBL" id="CM017322">
    <property type="protein sequence ID" value="KAE8010326.1"/>
    <property type="molecule type" value="Genomic_DNA"/>
</dbReference>
<evidence type="ECO:0000256" key="1">
    <source>
        <dbReference type="PROSITE-ProRule" id="PRU00339"/>
    </source>
</evidence>
<feature type="region of interest" description="Disordered" evidence="3">
    <location>
        <begin position="151"/>
        <end position="189"/>
    </location>
</feature>
<accession>A0A5N6QU61</accession>
<feature type="domain" description="INO80 complex subunit B-like conserved region" evidence="5">
    <location>
        <begin position="501"/>
        <end position="586"/>
    </location>
</feature>
<keyword evidence="1" id="KW-0802">TPR repeat</keyword>
<protein>
    <recommendedName>
        <fullName evidence="5">INO80 complex subunit B-like conserved region domain-containing protein</fullName>
    </recommendedName>
</protein>
<dbReference type="PANTHER" id="PTHR47329">
    <property type="entry name" value="OS05G0129900 PROTEIN"/>
    <property type="match status" value="1"/>
</dbReference>
<keyword evidence="2" id="KW-0175">Coiled coil</keyword>
<keyword evidence="4" id="KW-0472">Membrane</keyword>
<dbReference type="PROSITE" id="PS50005">
    <property type="entry name" value="TPR"/>
    <property type="match status" value="2"/>
</dbReference>
<feature type="compositionally biased region" description="Polar residues" evidence="3">
    <location>
        <begin position="691"/>
        <end position="705"/>
    </location>
</feature>
<dbReference type="InterPro" id="IPR019734">
    <property type="entry name" value="TPR_rpt"/>
</dbReference>
<feature type="region of interest" description="Disordered" evidence="3">
    <location>
        <begin position="864"/>
        <end position="883"/>
    </location>
</feature>
<evidence type="ECO:0000313" key="6">
    <source>
        <dbReference type="EMBL" id="KAE8010326.1"/>
    </source>
</evidence>
<evidence type="ECO:0000313" key="7">
    <source>
        <dbReference type="Proteomes" id="UP000327013"/>
    </source>
</evidence>
<feature type="compositionally biased region" description="Basic and acidic residues" evidence="3">
    <location>
        <begin position="393"/>
        <end position="417"/>
    </location>
</feature>
<feature type="region of interest" description="Disordered" evidence="3">
    <location>
        <begin position="921"/>
        <end position="946"/>
    </location>
</feature>
<keyword evidence="7" id="KW-1185">Reference proteome</keyword>
<dbReference type="Pfam" id="PF04795">
    <property type="entry name" value="PAPA-1"/>
    <property type="match status" value="1"/>
</dbReference>
<dbReference type="PANTHER" id="PTHR47329:SF1">
    <property type="entry name" value="OS05G0129900 PROTEIN"/>
    <property type="match status" value="1"/>
</dbReference>
<dbReference type="Pfam" id="PF13877">
    <property type="entry name" value="RPAP3_C"/>
    <property type="match status" value="1"/>
</dbReference>
<dbReference type="OrthoDB" id="629492at2759"/>
<feature type="region of interest" description="Disordered" evidence="3">
    <location>
        <begin position="677"/>
        <end position="705"/>
    </location>
</feature>
<dbReference type="SMART" id="SM00028">
    <property type="entry name" value="TPR"/>
    <property type="match status" value="3"/>
</dbReference>
<organism evidence="6 7">
    <name type="scientific">Carpinus fangiana</name>
    <dbReference type="NCBI Taxonomy" id="176857"/>
    <lineage>
        <taxon>Eukaryota</taxon>
        <taxon>Viridiplantae</taxon>
        <taxon>Streptophyta</taxon>
        <taxon>Embryophyta</taxon>
        <taxon>Tracheophyta</taxon>
        <taxon>Spermatophyta</taxon>
        <taxon>Magnoliopsida</taxon>
        <taxon>eudicotyledons</taxon>
        <taxon>Gunneridae</taxon>
        <taxon>Pentapetalae</taxon>
        <taxon>rosids</taxon>
        <taxon>fabids</taxon>
        <taxon>Fagales</taxon>
        <taxon>Betulaceae</taxon>
        <taxon>Carpinus</taxon>
    </lineage>
</organism>
<dbReference type="InterPro" id="IPR007529">
    <property type="entry name" value="Znf_HIT"/>
</dbReference>
<keyword evidence="4" id="KW-0812">Transmembrane</keyword>
<evidence type="ECO:0000256" key="3">
    <source>
        <dbReference type="SAM" id="MobiDB-lite"/>
    </source>
</evidence>
<sequence>MECEVDKAFWPANVVNVQFDFLPFLGVLLLTIRAFLLYPCFLLLFWEITAAFVPAFLTAMEGFTSFGISDKSSAVKKKRSNTSRRPRNDSQPSDYRDFSSLSSTPPSDNVSKVSSDENNDYGSVSRKKEINVDLCSTRALSISVAEAESGQNMIKNEDGGLGDSDEASNNGSFRGSNEQVHSVVDSRRHSEGVLAPADYKGMNKVGHFGVVSDGLEHENKVKKVKLKVGGVTSTIHAKSISDGASGVGSSTTKSSRISDAPRLRQKLIGQENSDDNRSLTSDKGSGLRGVPWKDFSKYGFNVGKTDSSRSRMPEENISTNQADKYEPIRKSKRISKRRVLDEALGDGDDDDEIRYLEKLKTTKATIDYSVEDDDDEEGSRKQRKISRVLKSNVDVEGHLSSRSGKEGKKSRSGRVFDDNDYVEEEEPISDGENNTNKKKPKKEFVDLLGDNKKEITITTRQRALQTGKDVSSGLGASIIEFPNGLPPAPPRKQKEKLSEVEQQLKRAEALQRRRMQVEKAARESEAEAIRKILGQESSRKKREDKMKKRQEELAQEKAANYMVLPSDSVRWIMGPSGTVVTFPNEMGLPTIFDSKPCSYPPPREKCAGPSCTNPYKYRDSKSKLPLCSLQCYKAIKEKMQPSFMARVPSKHGRDQTLDFQGFLNDLQDWELSLKDKDKKMKPQAPHKEKSVSSSQSTGKTPTDDYSMSYTGKTDYSRNYGVNPISSSFMTEESFPDATSEKELGNEYFKQKKFKEAIECYSRSIALTPTAVAYANRAMAYLKIKRFQEAEDDCTEALNLDDRYIKAYSRRATARKELGKYKECFEDSEFALRLEPHNQEIKKQYTEARSLYDKEILKKVSGPLRSPVQGMQKAGSSESKVNGPSVHPVLSNTQRPGVAAVQAHTKDNDGLFPVRASVSVEELESRSMNAGSRKEGQEVDGSHVDAIQSSRVDSLKKNHRTRNQDLKMSVQELASQAASRALAEAAKNITPPNSAYQFEVSWRGLSGDRALQARLLKAVSPTALPQIFKNALSSSLLIDIIKCVATFFIEEMDLAVNYIDNLTRVSRFDLLIMGLTSADKDDLSKLWDEVFCSEATPIEYAQVLDNLRSKYYLKP</sequence>
<dbReference type="Pfam" id="PF00515">
    <property type="entry name" value="TPR_1"/>
    <property type="match status" value="1"/>
</dbReference>
<reference evidence="6 7" key="1">
    <citation type="submission" date="2019-06" db="EMBL/GenBank/DDBJ databases">
        <title>A chromosomal-level reference genome of Carpinus fangiana (Coryloideae, Betulaceae).</title>
        <authorList>
            <person name="Yang X."/>
            <person name="Wang Z."/>
            <person name="Zhang L."/>
            <person name="Hao G."/>
            <person name="Liu J."/>
            <person name="Yang Y."/>
        </authorList>
    </citation>
    <scope>NUCLEOTIDE SEQUENCE [LARGE SCALE GENOMIC DNA]</scope>
    <source>
        <strain evidence="6">Cfa_2016G</strain>
        <tissue evidence="6">Leaf</tissue>
    </source>
</reference>
<feature type="coiled-coil region" evidence="2">
    <location>
        <begin position="493"/>
        <end position="559"/>
    </location>
</feature>
<evidence type="ECO:0000256" key="2">
    <source>
        <dbReference type="SAM" id="Coils"/>
    </source>
</evidence>
<feature type="transmembrane region" description="Helical" evidence="4">
    <location>
        <begin position="21"/>
        <end position="46"/>
    </location>
</feature>
<evidence type="ECO:0000256" key="4">
    <source>
        <dbReference type="SAM" id="Phobius"/>
    </source>
</evidence>
<feature type="region of interest" description="Disordered" evidence="3">
    <location>
        <begin position="77"/>
        <end position="122"/>
    </location>
</feature>
<feature type="region of interest" description="Disordered" evidence="3">
    <location>
        <begin position="303"/>
        <end position="330"/>
    </location>
</feature>
<feature type="compositionally biased region" description="Basic and acidic residues" evidence="3">
    <location>
        <begin position="677"/>
        <end position="690"/>
    </location>
</feature>